<accession>A0A1S7LDY1</accession>
<gene>
    <name evidence="1" type="ORF">MAGMO_0033</name>
</gene>
<reference evidence="1" key="1">
    <citation type="submission" date="2015-04" db="EMBL/GenBank/DDBJ databases">
        <authorList>
            <person name="Syromyatnikov M.Y."/>
            <person name="Popov V.N."/>
        </authorList>
    </citation>
    <scope>NUCLEOTIDE SEQUENCE</scope>
    <source>
        <strain evidence="1">MO-1</strain>
    </source>
</reference>
<proteinExistence type="predicted"/>
<dbReference type="EMBL" id="LO017727">
    <property type="protein sequence ID" value="CRH04249.1"/>
    <property type="molecule type" value="Genomic_DNA"/>
</dbReference>
<dbReference type="AlphaFoldDB" id="A0A1S7LDY1"/>
<protein>
    <submittedName>
        <fullName evidence="1">Uncharacterized protein</fullName>
    </submittedName>
</protein>
<evidence type="ECO:0000313" key="1">
    <source>
        <dbReference type="EMBL" id="CRH04249.1"/>
    </source>
</evidence>
<sequence>MRIPDAKNPSHHGHPKPNDYDKLLLIVFSGQTTVGTAREYTLVFLNAHHMPTKQKKTYPNE</sequence>
<organism evidence="1">
    <name type="scientific">Magnetococcus massalia (strain MO-1)</name>
    <dbReference type="NCBI Taxonomy" id="451514"/>
    <lineage>
        <taxon>Bacteria</taxon>
        <taxon>Pseudomonadati</taxon>
        <taxon>Pseudomonadota</taxon>
        <taxon>Magnetococcia</taxon>
        <taxon>Magnetococcales</taxon>
        <taxon>Magnetococcaceae</taxon>
        <taxon>Magnetococcus</taxon>
    </lineage>
</organism>
<name>A0A1S7LDY1_MAGMO</name>